<evidence type="ECO:0000256" key="10">
    <source>
        <dbReference type="PIRSR" id="PIRSR001589-3"/>
    </source>
</evidence>
<feature type="site" description="Important for beta-aspartyl-AMP intermediate formation" evidence="10">
    <location>
        <position position="373"/>
    </location>
</feature>
<proteinExistence type="inferred from homology"/>
<dbReference type="SUPFAM" id="SSF52402">
    <property type="entry name" value="Adenine nucleotide alpha hydrolases-like"/>
    <property type="match status" value="1"/>
</dbReference>
<keyword evidence="5 9" id="KW-0067">ATP-binding</keyword>
<comment type="pathway">
    <text evidence="1">Amino-acid biosynthesis; L-asparagine biosynthesis; L-asparagine from L-aspartate (L-Gln route): step 1/1.</text>
</comment>
<dbReference type="InterPro" id="IPR006426">
    <property type="entry name" value="Asn_synth_AEB"/>
</dbReference>
<keyword evidence="4 9" id="KW-0547">Nucleotide-binding</keyword>
<dbReference type="InterPro" id="IPR033738">
    <property type="entry name" value="AsnB_N"/>
</dbReference>
<feature type="binding site" evidence="9">
    <location>
        <position position="111"/>
    </location>
    <ligand>
        <name>L-glutamine</name>
        <dbReference type="ChEBI" id="CHEBI:58359"/>
    </ligand>
</feature>
<evidence type="ECO:0000259" key="12">
    <source>
        <dbReference type="PROSITE" id="PS51278"/>
    </source>
</evidence>
<dbReference type="Pfam" id="PF00733">
    <property type="entry name" value="Asn_synthase"/>
    <property type="match status" value="1"/>
</dbReference>
<dbReference type="InterPro" id="IPR017932">
    <property type="entry name" value="GATase_2_dom"/>
</dbReference>
<keyword evidence="8" id="KW-0061">Asparagine biosynthesis</keyword>
<evidence type="ECO:0000256" key="3">
    <source>
        <dbReference type="ARBA" id="ARBA00012737"/>
    </source>
</evidence>
<organism evidence="13 14">
    <name type="scientific">Blastopirellula sediminis</name>
    <dbReference type="NCBI Taxonomy" id="2894196"/>
    <lineage>
        <taxon>Bacteria</taxon>
        <taxon>Pseudomonadati</taxon>
        <taxon>Planctomycetota</taxon>
        <taxon>Planctomycetia</taxon>
        <taxon>Pirellulales</taxon>
        <taxon>Pirellulaceae</taxon>
        <taxon>Blastopirellula</taxon>
    </lineage>
</organism>
<evidence type="ECO:0000256" key="8">
    <source>
        <dbReference type="PIRSR" id="PIRSR001589-1"/>
    </source>
</evidence>
<evidence type="ECO:0000256" key="6">
    <source>
        <dbReference type="ARBA" id="ARBA00022962"/>
    </source>
</evidence>
<dbReference type="AlphaFoldDB" id="A0A9X1SIC9"/>
<evidence type="ECO:0000256" key="9">
    <source>
        <dbReference type="PIRSR" id="PIRSR001589-2"/>
    </source>
</evidence>
<dbReference type="CDD" id="cd01991">
    <property type="entry name" value="Asn_synthase_B_C"/>
    <property type="match status" value="1"/>
</dbReference>
<dbReference type="InterPro" id="IPR001962">
    <property type="entry name" value="Asn_synthase"/>
</dbReference>
<dbReference type="EC" id="6.3.5.4" evidence="3"/>
<dbReference type="CDD" id="cd00712">
    <property type="entry name" value="AsnB"/>
    <property type="match status" value="1"/>
</dbReference>
<dbReference type="InterPro" id="IPR014729">
    <property type="entry name" value="Rossmann-like_a/b/a_fold"/>
</dbReference>
<evidence type="ECO:0000313" key="13">
    <source>
        <dbReference type="EMBL" id="MCC9631107.1"/>
    </source>
</evidence>
<evidence type="ECO:0000256" key="5">
    <source>
        <dbReference type="ARBA" id="ARBA00022840"/>
    </source>
</evidence>
<dbReference type="GO" id="GO:0005524">
    <property type="term" value="F:ATP binding"/>
    <property type="evidence" value="ECO:0007669"/>
    <property type="project" value="UniProtKB-KW"/>
</dbReference>
<dbReference type="Proteomes" id="UP001139103">
    <property type="component" value="Unassembled WGS sequence"/>
</dbReference>
<dbReference type="PIRSF" id="PIRSF001589">
    <property type="entry name" value="Asn_synthetase_glu-h"/>
    <property type="match status" value="1"/>
</dbReference>
<dbReference type="NCBIfam" id="TIGR01536">
    <property type="entry name" value="asn_synth_AEB"/>
    <property type="match status" value="1"/>
</dbReference>
<evidence type="ECO:0000256" key="2">
    <source>
        <dbReference type="ARBA" id="ARBA00005752"/>
    </source>
</evidence>
<keyword evidence="13" id="KW-0436">Ligase</keyword>
<feature type="binding site" evidence="9">
    <location>
        <begin position="371"/>
        <end position="372"/>
    </location>
    <ligand>
        <name>ATP</name>
        <dbReference type="ChEBI" id="CHEBI:30616"/>
    </ligand>
</feature>
<feature type="domain" description="Glutamine amidotransferase type-2" evidence="12">
    <location>
        <begin position="2"/>
        <end position="224"/>
    </location>
</feature>
<dbReference type="PANTHER" id="PTHR43284:SF1">
    <property type="entry name" value="ASPARAGINE SYNTHETASE"/>
    <property type="match status" value="1"/>
</dbReference>
<dbReference type="InterPro" id="IPR029055">
    <property type="entry name" value="Ntn_hydrolases_N"/>
</dbReference>
<dbReference type="GO" id="GO:0006529">
    <property type="term" value="P:asparagine biosynthetic process"/>
    <property type="evidence" value="ECO:0007669"/>
    <property type="project" value="UniProtKB-KW"/>
</dbReference>
<dbReference type="RefSeq" id="WP_230222791.1">
    <property type="nucleotide sequence ID" value="NZ_JAJKFT010000010.1"/>
</dbReference>
<protein>
    <recommendedName>
        <fullName evidence="3">asparagine synthase (glutamine-hydrolyzing)</fullName>
        <ecNumber evidence="3">6.3.5.4</ecNumber>
    </recommendedName>
</protein>
<dbReference type="PANTHER" id="PTHR43284">
    <property type="entry name" value="ASPARAGINE SYNTHETASE (GLUTAMINE-HYDROLYZING)"/>
    <property type="match status" value="1"/>
</dbReference>
<keyword evidence="8" id="KW-0028">Amino-acid biosynthesis</keyword>
<dbReference type="SUPFAM" id="SSF56235">
    <property type="entry name" value="N-terminal nucleophile aminohydrolases (Ntn hydrolases)"/>
    <property type="match status" value="1"/>
</dbReference>
<dbReference type="InterPro" id="IPR051786">
    <property type="entry name" value="ASN_synthetase/amidase"/>
</dbReference>
<comment type="similarity">
    <text evidence="2">Belongs to the asparagine synthetase family.</text>
</comment>
<dbReference type="Pfam" id="PF13537">
    <property type="entry name" value="GATase_7"/>
    <property type="match status" value="1"/>
</dbReference>
<sequence length="638" mass="72864">MCGITGAAWTDPQLAVSADALRRMTDSISHRGPDDAGYYQRDFQSRSPYPPIPGVALGHRRLSIIDLAGGHQPLANEDETVWTVFNGEIYNFHALRSRLEGAGHTFRTHSDTETIVHLYEDEGPDCFRHFNGMFAIAIWDQRERRLVLGRDRLGQKPVYYYHHAGRIVFGSELKTLLALPDVPREVDPSAVDEYLTYQYVPHPNTILKGIKKLAPGELAVFSDAGLHVERYWKPDFAHEDKRPAHLQEAELRELFDDAVRLRLQADVPLGAFLSGGIDSSLVVSSMQKFSDRPVKTFSIGFPQKEYDETSFARQVATHLGTEHHEFQVTPSALEILPKLIWHYDEPMADSSAIPTWYVSQQTRAEVTVALSGDGGDELFAGYRRYRAVGLGAMIDRLGPLKRVLGAKVWQKLPSSGRQKSWLRQGRRFSEAISMSPQRRYLDWISIFNESRRGQLYSDEFVAQLGDNDPFDFLKAAWQRCGKRDAVTCASLADLVTYLPCDLNCKVDIASMAHALEVRQPFLDYRLVEYAAALPISRKYSRGRGKQILRKVFGDRLPKEIWNRPKMGFGVPLDYWFRHELKELLTDSLLSEKALSRGLFREETVRELLDEHMSNQFDHSARLWALLVLELWQREWIDA</sequence>
<evidence type="ECO:0000256" key="1">
    <source>
        <dbReference type="ARBA" id="ARBA00005187"/>
    </source>
</evidence>
<dbReference type="Gene3D" id="3.40.50.620">
    <property type="entry name" value="HUPs"/>
    <property type="match status" value="1"/>
</dbReference>
<feature type="binding site" evidence="9">
    <location>
        <position position="299"/>
    </location>
    <ligand>
        <name>ATP</name>
        <dbReference type="ChEBI" id="CHEBI:30616"/>
    </ligand>
</feature>
<comment type="catalytic activity">
    <reaction evidence="7">
        <text>L-aspartate + L-glutamine + ATP + H2O = L-asparagine + L-glutamate + AMP + diphosphate + H(+)</text>
        <dbReference type="Rhea" id="RHEA:12228"/>
        <dbReference type="ChEBI" id="CHEBI:15377"/>
        <dbReference type="ChEBI" id="CHEBI:15378"/>
        <dbReference type="ChEBI" id="CHEBI:29985"/>
        <dbReference type="ChEBI" id="CHEBI:29991"/>
        <dbReference type="ChEBI" id="CHEBI:30616"/>
        <dbReference type="ChEBI" id="CHEBI:33019"/>
        <dbReference type="ChEBI" id="CHEBI:58048"/>
        <dbReference type="ChEBI" id="CHEBI:58359"/>
        <dbReference type="ChEBI" id="CHEBI:456215"/>
        <dbReference type="EC" id="6.3.5.4"/>
    </reaction>
</comment>
<gene>
    <name evidence="13" type="primary">asnB</name>
    <name evidence="13" type="ORF">LOC68_22170</name>
</gene>
<reference evidence="13" key="1">
    <citation type="submission" date="2021-11" db="EMBL/GenBank/DDBJ databases">
        <title>Genome sequence.</title>
        <authorList>
            <person name="Sun Q."/>
        </authorList>
    </citation>
    <scope>NUCLEOTIDE SEQUENCE</scope>
    <source>
        <strain evidence="13">JC732</strain>
    </source>
</reference>
<accession>A0A9X1SIC9</accession>
<keyword evidence="6 8" id="KW-0315">Glutamine amidotransferase</keyword>
<evidence type="ECO:0000313" key="14">
    <source>
        <dbReference type="Proteomes" id="UP001139103"/>
    </source>
</evidence>
<feature type="region of interest" description="Disordered" evidence="11">
    <location>
        <begin position="27"/>
        <end position="47"/>
    </location>
</feature>
<evidence type="ECO:0000256" key="11">
    <source>
        <dbReference type="SAM" id="MobiDB-lite"/>
    </source>
</evidence>
<comment type="caution">
    <text evidence="13">The sequence shown here is derived from an EMBL/GenBank/DDBJ whole genome shotgun (WGS) entry which is preliminary data.</text>
</comment>
<dbReference type="PROSITE" id="PS51278">
    <property type="entry name" value="GATASE_TYPE_2"/>
    <property type="match status" value="1"/>
</dbReference>
<dbReference type="Gene3D" id="3.60.20.10">
    <property type="entry name" value="Glutamine Phosphoribosylpyrophosphate, subunit 1, domain 1"/>
    <property type="match status" value="1"/>
</dbReference>
<keyword evidence="14" id="KW-1185">Reference proteome</keyword>
<dbReference type="EMBL" id="JAJKFT010000010">
    <property type="protein sequence ID" value="MCC9631107.1"/>
    <property type="molecule type" value="Genomic_DNA"/>
</dbReference>
<name>A0A9X1SIC9_9BACT</name>
<evidence type="ECO:0000256" key="4">
    <source>
        <dbReference type="ARBA" id="ARBA00022741"/>
    </source>
</evidence>
<feature type="active site" description="For GATase activity" evidence="8">
    <location>
        <position position="2"/>
    </location>
</feature>
<evidence type="ECO:0000256" key="7">
    <source>
        <dbReference type="ARBA" id="ARBA00048741"/>
    </source>
</evidence>
<dbReference type="GO" id="GO:0004066">
    <property type="term" value="F:asparagine synthase (glutamine-hydrolyzing) activity"/>
    <property type="evidence" value="ECO:0007669"/>
    <property type="project" value="UniProtKB-EC"/>
</dbReference>
<dbReference type="GO" id="GO:0005829">
    <property type="term" value="C:cytosol"/>
    <property type="evidence" value="ECO:0007669"/>
    <property type="project" value="TreeGrafter"/>
</dbReference>